<dbReference type="PANTHER" id="PTHR43048">
    <property type="entry name" value="METHYLMALONYL-COA EPIMERASE"/>
    <property type="match status" value="1"/>
</dbReference>
<name>A0A450V213_9GAMM</name>
<dbReference type="PANTHER" id="PTHR43048:SF3">
    <property type="entry name" value="METHYLMALONYL-COA EPIMERASE, MITOCHONDRIAL"/>
    <property type="match status" value="1"/>
</dbReference>
<evidence type="ECO:0000313" key="4">
    <source>
        <dbReference type="EMBL" id="VFJ99115.1"/>
    </source>
</evidence>
<keyword evidence="3" id="KW-0456">Lyase</keyword>
<gene>
    <name evidence="3" type="ORF">BECKH772A_GA0070896_101485</name>
    <name evidence="4" type="ORF">BECKH772B_GA0070898_101505</name>
    <name evidence="5" type="ORF">BECKH772C_GA0070978_101435</name>
</gene>
<evidence type="ECO:0000256" key="1">
    <source>
        <dbReference type="ARBA" id="ARBA00022723"/>
    </source>
</evidence>
<evidence type="ECO:0000259" key="2">
    <source>
        <dbReference type="PROSITE" id="PS51819"/>
    </source>
</evidence>
<keyword evidence="1" id="KW-0479">Metal-binding</keyword>
<accession>A0A450V213</accession>
<dbReference type="Pfam" id="PF00903">
    <property type="entry name" value="Glyoxalase"/>
    <property type="match status" value="1"/>
</dbReference>
<dbReference type="GO" id="GO:0004493">
    <property type="term" value="F:methylmalonyl-CoA epimerase activity"/>
    <property type="evidence" value="ECO:0007669"/>
    <property type="project" value="TreeGrafter"/>
</dbReference>
<dbReference type="Gene3D" id="3.10.180.10">
    <property type="entry name" value="2,3-Dihydroxybiphenyl 1,2-Dioxygenase, domain 1"/>
    <property type="match status" value="1"/>
</dbReference>
<dbReference type="AlphaFoldDB" id="A0A450V213"/>
<dbReference type="EMBL" id="CAADFJ010000143">
    <property type="protein sequence ID" value="VFK03742.1"/>
    <property type="molecule type" value="Genomic_DNA"/>
</dbReference>
<evidence type="ECO:0000313" key="5">
    <source>
        <dbReference type="EMBL" id="VFK03742.1"/>
    </source>
</evidence>
<reference evidence="3" key="1">
    <citation type="submission" date="2019-02" db="EMBL/GenBank/DDBJ databases">
        <authorList>
            <person name="Gruber-Vodicka R. H."/>
            <person name="Seah K. B. B."/>
        </authorList>
    </citation>
    <scope>NUCLEOTIDE SEQUENCE</scope>
    <source>
        <strain evidence="5">BECK_SA2B12</strain>
        <strain evidence="3">BECK_SA2B15</strain>
        <strain evidence="4">BECK_SA2B20</strain>
    </source>
</reference>
<dbReference type="GO" id="GO:0046491">
    <property type="term" value="P:L-methylmalonyl-CoA metabolic process"/>
    <property type="evidence" value="ECO:0007669"/>
    <property type="project" value="TreeGrafter"/>
</dbReference>
<dbReference type="EMBL" id="CAADFG010000148">
    <property type="protein sequence ID" value="VFJ98848.1"/>
    <property type="molecule type" value="Genomic_DNA"/>
</dbReference>
<evidence type="ECO:0000313" key="3">
    <source>
        <dbReference type="EMBL" id="VFJ98848.1"/>
    </source>
</evidence>
<dbReference type="PROSITE" id="PS51819">
    <property type="entry name" value="VOC"/>
    <property type="match status" value="1"/>
</dbReference>
<dbReference type="GO" id="GO:0046872">
    <property type="term" value="F:metal ion binding"/>
    <property type="evidence" value="ECO:0007669"/>
    <property type="project" value="UniProtKB-KW"/>
</dbReference>
<dbReference type="InterPro" id="IPR051785">
    <property type="entry name" value="MMCE/EMCE_epimerase"/>
</dbReference>
<organism evidence="3">
    <name type="scientific">Candidatus Kentrum eta</name>
    <dbReference type="NCBI Taxonomy" id="2126337"/>
    <lineage>
        <taxon>Bacteria</taxon>
        <taxon>Pseudomonadati</taxon>
        <taxon>Pseudomonadota</taxon>
        <taxon>Gammaproteobacteria</taxon>
        <taxon>Candidatus Kentrum</taxon>
    </lineage>
</organism>
<sequence length="133" mass="15032">MTQGGRFEFLHSGISVTDLRRSIDWYGRHFGFQVVREFEKEALEVKAAVLELGGFTLEVLAPFEPDVRKKTKGPLSHHLRSTGTNHLALLADDVADCFEQFQQEGIEIVSPLLDGRIFFCKDPDGTLIEIKQK</sequence>
<dbReference type="SUPFAM" id="SSF54593">
    <property type="entry name" value="Glyoxalase/Bleomycin resistance protein/Dihydroxybiphenyl dioxygenase"/>
    <property type="match status" value="1"/>
</dbReference>
<protein>
    <submittedName>
        <fullName evidence="3">Lactoylglutathione lyase</fullName>
    </submittedName>
</protein>
<dbReference type="EMBL" id="CAADFI010000150">
    <property type="protein sequence ID" value="VFJ99115.1"/>
    <property type="molecule type" value="Genomic_DNA"/>
</dbReference>
<dbReference type="InterPro" id="IPR004360">
    <property type="entry name" value="Glyas_Fos-R_dOase_dom"/>
</dbReference>
<dbReference type="InterPro" id="IPR029068">
    <property type="entry name" value="Glyas_Bleomycin-R_OHBP_Dase"/>
</dbReference>
<dbReference type="GO" id="GO:0016829">
    <property type="term" value="F:lyase activity"/>
    <property type="evidence" value="ECO:0007669"/>
    <property type="project" value="UniProtKB-KW"/>
</dbReference>
<feature type="domain" description="VOC" evidence="2">
    <location>
        <begin position="8"/>
        <end position="133"/>
    </location>
</feature>
<dbReference type="InterPro" id="IPR037523">
    <property type="entry name" value="VOC_core"/>
</dbReference>
<proteinExistence type="predicted"/>